<dbReference type="InterPro" id="IPR001423">
    <property type="entry name" value="LysoPLipase_patatin_CS"/>
</dbReference>
<comment type="caution">
    <text evidence="8">Lacks conserved residue(s) required for the propagation of feature annotation.</text>
</comment>
<dbReference type="CDD" id="cd00009">
    <property type="entry name" value="AAA"/>
    <property type="match status" value="1"/>
</dbReference>
<feature type="short sequence motif" description="DGA/G" evidence="8">
    <location>
        <begin position="515"/>
        <end position="517"/>
    </location>
</feature>
<dbReference type="SMART" id="SM00100">
    <property type="entry name" value="cNMP"/>
    <property type="match status" value="1"/>
</dbReference>
<organism evidence="12 13">
    <name type="scientific">Cohnella hongkongensis</name>
    <dbReference type="NCBI Taxonomy" id="178337"/>
    <lineage>
        <taxon>Bacteria</taxon>
        <taxon>Bacillati</taxon>
        <taxon>Bacillota</taxon>
        <taxon>Bacilli</taxon>
        <taxon>Bacillales</taxon>
        <taxon>Paenibacillaceae</taxon>
        <taxon>Cohnella</taxon>
    </lineage>
</organism>
<dbReference type="InterPro" id="IPR027417">
    <property type="entry name" value="P-loop_NTPase"/>
</dbReference>
<dbReference type="PROSITE" id="PS50042">
    <property type="entry name" value="CNMP_BINDING_3"/>
    <property type="match status" value="1"/>
</dbReference>
<comment type="similarity">
    <text evidence="1">Belongs to the NTE family.</text>
</comment>
<feature type="active site" description="Nucleophile" evidence="8">
    <location>
        <position position="403"/>
    </location>
</feature>
<dbReference type="PROSITE" id="PS01237">
    <property type="entry name" value="UPF0028"/>
    <property type="match status" value="1"/>
</dbReference>
<dbReference type="SUPFAM" id="SSF52151">
    <property type="entry name" value="FabD/lysophospholipase-like"/>
    <property type="match status" value="1"/>
</dbReference>
<dbReference type="InterPro" id="IPR002641">
    <property type="entry name" value="PNPLA_dom"/>
</dbReference>
<evidence type="ECO:0000256" key="2">
    <source>
        <dbReference type="ARBA" id="ARBA00022741"/>
    </source>
</evidence>
<evidence type="ECO:0000259" key="9">
    <source>
        <dbReference type="PROSITE" id="PS50042"/>
    </source>
</evidence>
<dbReference type="Proteomes" id="UP001596028">
    <property type="component" value="Unassembled WGS sequence"/>
</dbReference>
<dbReference type="Gene3D" id="2.60.120.10">
    <property type="entry name" value="Jelly Rolls"/>
    <property type="match status" value="1"/>
</dbReference>
<dbReference type="InterPro" id="IPR002078">
    <property type="entry name" value="Sigma_54_int"/>
</dbReference>
<dbReference type="RefSeq" id="WP_378095298.1">
    <property type="nucleotide sequence ID" value="NZ_JBHSEP010000006.1"/>
</dbReference>
<evidence type="ECO:0000256" key="4">
    <source>
        <dbReference type="ARBA" id="ARBA00022840"/>
    </source>
</evidence>
<comment type="caution">
    <text evidence="12">The sequence shown here is derived from an EMBL/GenBank/DDBJ whole genome shotgun (WGS) entry which is preliminary data.</text>
</comment>
<dbReference type="Pfam" id="PF00027">
    <property type="entry name" value="cNMP_binding"/>
    <property type="match status" value="1"/>
</dbReference>
<evidence type="ECO:0000256" key="6">
    <source>
        <dbReference type="ARBA" id="ARBA00023098"/>
    </source>
</evidence>
<feature type="short sequence motif" description="GXSXG" evidence="8">
    <location>
        <begin position="401"/>
        <end position="405"/>
    </location>
</feature>
<feature type="domain" description="PNPLA" evidence="11">
    <location>
        <begin position="370"/>
        <end position="528"/>
    </location>
</feature>
<dbReference type="InterPro" id="IPR014710">
    <property type="entry name" value="RmlC-like_jellyroll"/>
</dbReference>
<accession>A0ABV9F9W5</accession>
<dbReference type="Gene3D" id="1.10.8.60">
    <property type="match status" value="1"/>
</dbReference>
<evidence type="ECO:0000256" key="1">
    <source>
        <dbReference type="ARBA" id="ARBA00006636"/>
    </source>
</evidence>
<dbReference type="InterPro" id="IPR000595">
    <property type="entry name" value="cNMP-bd_dom"/>
</dbReference>
<dbReference type="PROSITE" id="PS51635">
    <property type="entry name" value="PNPLA"/>
    <property type="match status" value="1"/>
</dbReference>
<evidence type="ECO:0000256" key="5">
    <source>
        <dbReference type="ARBA" id="ARBA00022963"/>
    </source>
</evidence>
<gene>
    <name evidence="12" type="ORF">ACFO3S_10895</name>
</gene>
<evidence type="ECO:0000313" key="13">
    <source>
        <dbReference type="Proteomes" id="UP001596028"/>
    </source>
</evidence>
<dbReference type="InterPro" id="IPR016035">
    <property type="entry name" value="Acyl_Trfase/lysoPLipase"/>
</dbReference>
<evidence type="ECO:0000256" key="8">
    <source>
        <dbReference type="PROSITE-ProRule" id="PRU01161"/>
    </source>
</evidence>
<keyword evidence="7" id="KW-0010">Activator</keyword>
<dbReference type="EMBL" id="JBHSEP010000006">
    <property type="protein sequence ID" value="MFC4598743.1"/>
    <property type="molecule type" value="Genomic_DNA"/>
</dbReference>
<dbReference type="InterPro" id="IPR018490">
    <property type="entry name" value="cNMP-bd_dom_sf"/>
</dbReference>
<dbReference type="SUPFAM" id="SSF51206">
    <property type="entry name" value="cAMP-binding domain-like"/>
    <property type="match status" value="1"/>
</dbReference>
<keyword evidence="5 8" id="KW-0442">Lipid degradation</keyword>
<evidence type="ECO:0000259" key="10">
    <source>
        <dbReference type="PROSITE" id="PS50045"/>
    </source>
</evidence>
<feature type="active site" description="Proton acceptor" evidence="8">
    <location>
        <position position="515"/>
    </location>
</feature>
<reference evidence="13" key="1">
    <citation type="journal article" date="2019" name="Int. J. Syst. Evol. Microbiol.">
        <title>The Global Catalogue of Microorganisms (GCM) 10K type strain sequencing project: providing services to taxonomists for standard genome sequencing and annotation.</title>
        <authorList>
            <consortium name="The Broad Institute Genomics Platform"/>
            <consortium name="The Broad Institute Genome Sequencing Center for Infectious Disease"/>
            <person name="Wu L."/>
            <person name="Ma J."/>
        </authorList>
    </citation>
    <scope>NUCLEOTIDE SEQUENCE [LARGE SCALE GENOMIC DNA]</scope>
    <source>
        <strain evidence="13">CCUG 49571</strain>
    </source>
</reference>
<dbReference type="Gene3D" id="3.40.1090.10">
    <property type="entry name" value="Cytosolic phospholipase A2 catalytic domain"/>
    <property type="match status" value="2"/>
</dbReference>
<dbReference type="InterPro" id="IPR050301">
    <property type="entry name" value="NTE"/>
</dbReference>
<dbReference type="PROSITE" id="PS50045">
    <property type="entry name" value="SIGMA54_INTERACT_4"/>
    <property type="match status" value="1"/>
</dbReference>
<proteinExistence type="inferred from homology"/>
<dbReference type="Pfam" id="PF00158">
    <property type="entry name" value="Sigma54_activat"/>
    <property type="match status" value="1"/>
</dbReference>
<dbReference type="Gene3D" id="3.40.50.300">
    <property type="entry name" value="P-loop containing nucleotide triphosphate hydrolases"/>
    <property type="match status" value="1"/>
</dbReference>
<keyword evidence="2" id="KW-0547">Nucleotide-binding</keyword>
<sequence>MNKCEEIRRFPILGELSDMDLRSIRPYLSVNEFDSGAAILKQNQQSAHFHIILAGALNVYVQQETQVHVARLKPGQFFGEMSCLTGAPVSATVQADGPVRTVSMPREGLLQLMDKSAEFRHHMIEAMVQRIATSNDRVLEEHTKSSVVLRQLKEERQSRYGALVGESKFMRELKRKIGELAQTEHSLCIVGENGVGKSHVAWEIHARSRRSEYPVFLMEGKCVNLEEWEMKVRAAKGGTVILREADLLPSDHLHRLVRSVEHTRVIMTAKRQLAIAEAHLEMIPLRERTEDIPLLVRTFISEAGFDEPESLMSQEAMNMIGTFPFLAGNIQELKRVVHDALIRSNGDTVRNSHLRFGSAREPGARPKIALALGSGAARGSAHVGVIKALEQANIPIDMIAGTSVGAFIGALYAGGQPTSAFERVLPTVRWRQLVRPALPRNGVVDNYPMVRFVEKYIGPVEFQDLRIPFAAVASNAINGEAYILNKGKVSHAICASTAIPGVMKPVKYGNALLLDGAVAHPVPVALARSMGADIVVAVDLSIPDFVKKEPTNFIATILNTIDIMSKRMIQDELQLADVVLNPWLENGSISFKGSSLSIQVGEKVARESLSAIKQKIEGLVSRPPSA</sequence>
<name>A0ABV9F9W5_9BACL</name>
<dbReference type="PANTHER" id="PTHR14226:SF76">
    <property type="entry name" value="NTE FAMILY PROTEIN RSSA"/>
    <property type="match status" value="1"/>
</dbReference>
<feature type="domain" description="Cyclic nucleotide-binding" evidence="9">
    <location>
        <begin position="12"/>
        <end position="130"/>
    </location>
</feature>
<dbReference type="CDD" id="cd00038">
    <property type="entry name" value="CAP_ED"/>
    <property type="match status" value="1"/>
</dbReference>
<keyword evidence="6 8" id="KW-0443">Lipid metabolism</keyword>
<evidence type="ECO:0000256" key="7">
    <source>
        <dbReference type="ARBA" id="ARBA00023159"/>
    </source>
</evidence>
<keyword evidence="4" id="KW-0067">ATP-binding</keyword>
<evidence type="ECO:0000313" key="12">
    <source>
        <dbReference type="EMBL" id="MFC4598743.1"/>
    </source>
</evidence>
<feature type="domain" description="Sigma-54 factor interaction" evidence="10">
    <location>
        <begin position="163"/>
        <end position="342"/>
    </location>
</feature>
<protein>
    <submittedName>
        <fullName evidence="12">Patatin-like phospholipase family protein</fullName>
    </submittedName>
</protein>
<dbReference type="Pfam" id="PF01734">
    <property type="entry name" value="Patatin"/>
    <property type="match status" value="1"/>
</dbReference>
<keyword evidence="13" id="KW-1185">Reference proteome</keyword>
<evidence type="ECO:0000256" key="3">
    <source>
        <dbReference type="ARBA" id="ARBA00022801"/>
    </source>
</evidence>
<dbReference type="SUPFAM" id="SSF52540">
    <property type="entry name" value="P-loop containing nucleoside triphosphate hydrolases"/>
    <property type="match status" value="1"/>
</dbReference>
<evidence type="ECO:0000259" key="11">
    <source>
        <dbReference type="PROSITE" id="PS51635"/>
    </source>
</evidence>
<dbReference type="InterPro" id="IPR058031">
    <property type="entry name" value="AAA_lid_NorR"/>
</dbReference>
<dbReference type="PANTHER" id="PTHR14226">
    <property type="entry name" value="NEUROPATHY TARGET ESTERASE/SWISS CHEESE D.MELANOGASTER"/>
    <property type="match status" value="1"/>
</dbReference>
<dbReference type="Pfam" id="PF25601">
    <property type="entry name" value="AAA_lid_14"/>
    <property type="match status" value="1"/>
</dbReference>
<keyword evidence="3 8" id="KW-0378">Hydrolase</keyword>